<name>A0A931BTG2_9HYPH</name>
<gene>
    <name evidence="1" type="ORF">I2H38_08920</name>
</gene>
<protein>
    <submittedName>
        <fullName evidence="1">Alpha/beta hydrolase</fullName>
    </submittedName>
</protein>
<evidence type="ECO:0000313" key="2">
    <source>
        <dbReference type="Proteomes" id="UP000599312"/>
    </source>
</evidence>
<comment type="caution">
    <text evidence="1">The sequence shown here is derived from an EMBL/GenBank/DDBJ whole genome shotgun (WGS) entry which is preliminary data.</text>
</comment>
<sequence length="49" mass="5778">MMQHFTLPGWHGSGRQHWQRLWLPHDPAAIVVEQCDWDNLADRLAEMVP</sequence>
<dbReference type="InterPro" id="IPR010662">
    <property type="entry name" value="RBBP9/YdeN"/>
</dbReference>
<dbReference type="GO" id="GO:0016787">
    <property type="term" value="F:hydrolase activity"/>
    <property type="evidence" value="ECO:0007669"/>
    <property type="project" value="UniProtKB-KW"/>
</dbReference>
<dbReference type="InterPro" id="IPR029058">
    <property type="entry name" value="AB_hydrolase_fold"/>
</dbReference>
<dbReference type="EMBL" id="JADQDO010000003">
    <property type="protein sequence ID" value="MBF9233500.1"/>
    <property type="molecule type" value="Genomic_DNA"/>
</dbReference>
<evidence type="ECO:0000313" key="1">
    <source>
        <dbReference type="EMBL" id="MBF9233500.1"/>
    </source>
</evidence>
<dbReference type="Proteomes" id="UP000599312">
    <property type="component" value="Unassembled WGS sequence"/>
</dbReference>
<dbReference type="Gene3D" id="3.40.50.1820">
    <property type="entry name" value="alpha/beta hydrolase"/>
    <property type="match status" value="1"/>
</dbReference>
<reference evidence="1" key="1">
    <citation type="submission" date="2020-11" db="EMBL/GenBank/DDBJ databases">
        <authorList>
            <person name="Kim M.K."/>
        </authorList>
    </citation>
    <scope>NUCLEOTIDE SEQUENCE</scope>
    <source>
        <strain evidence="1">BT350</strain>
    </source>
</reference>
<organism evidence="1 2">
    <name type="scientific">Microvirga alba</name>
    <dbReference type="NCBI Taxonomy" id="2791025"/>
    <lineage>
        <taxon>Bacteria</taxon>
        <taxon>Pseudomonadati</taxon>
        <taxon>Pseudomonadota</taxon>
        <taxon>Alphaproteobacteria</taxon>
        <taxon>Hyphomicrobiales</taxon>
        <taxon>Methylobacteriaceae</taxon>
        <taxon>Microvirga</taxon>
    </lineage>
</organism>
<keyword evidence="2" id="KW-1185">Reference proteome</keyword>
<accession>A0A931BTG2</accession>
<keyword evidence="1" id="KW-0378">Hydrolase</keyword>
<dbReference type="Pfam" id="PF06821">
    <property type="entry name" value="Ser_hydrolase"/>
    <property type="match status" value="1"/>
</dbReference>
<dbReference type="AlphaFoldDB" id="A0A931BTG2"/>
<proteinExistence type="predicted"/>